<reference evidence="1" key="1">
    <citation type="submission" date="2021-06" db="EMBL/GenBank/DDBJ databases">
        <authorList>
            <person name="Kallberg Y."/>
            <person name="Tangrot J."/>
            <person name="Rosling A."/>
        </authorList>
    </citation>
    <scope>NUCLEOTIDE SEQUENCE</scope>
    <source>
        <strain evidence="1">87-6 pot B 2015</strain>
    </source>
</reference>
<evidence type="ECO:0000313" key="2">
    <source>
        <dbReference type="Proteomes" id="UP000789375"/>
    </source>
</evidence>
<evidence type="ECO:0000313" key="1">
    <source>
        <dbReference type="EMBL" id="CAG8553770.1"/>
    </source>
</evidence>
<name>A0A9N9B639_FUNMO</name>
<dbReference type="SUPFAM" id="SSF54975">
    <property type="entry name" value="Acylphosphatase/BLUF domain-like"/>
    <property type="match status" value="1"/>
</dbReference>
<proteinExistence type="predicted"/>
<accession>A0A9N9B639</accession>
<dbReference type="Proteomes" id="UP000789375">
    <property type="component" value="Unassembled WGS sequence"/>
</dbReference>
<sequence>MSISTPEINSKNGKLEGCYTIFCDSQLLLHGTVQNINIRKKTLNEGKQLLLMGWISNSFDERNVLSFYFDGGTFDVSSLIFKERILEVKAVAD</sequence>
<protein>
    <submittedName>
        <fullName evidence="1">11064_t:CDS:1</fullName>
    </submittedName>
</protein>
<dbReference type="InterPro" id="IPR036046">
    <property type="entry name" value="Acylphosphatase-like_dom_sf"/>
</dbReference>
<dbReference type="AlphaFoldDB" id="A0A9N9B639"/>
<keyword evidence="2" id="KW-1185">Reference proteome</keyword>
<gene>
    <name evidence="1" type="ORF">FMOSSE_LOCUS6605</name>
</gene>
<organism evidence="1 2">
    <name type="scientific">Funneliformis mosseae</name>
    <name type="common">Endomycorrhizal fungus</name>
    <name type="synonym">Glomus mosseae</name>
    <dbReference type="NCBI Taxonomy" id="27381"/>
    <lineage>
        <taxon>Eukaryota</taxon>
        <taxon>Fungi</taxon>
        <taxon>Fungi incertae sedis</taxon>
        <taxon>Mucoromycota</taxon>
        <taxon>Glomeromycotina</taxon>
        <taxon>Glomeromycetes</taxon>
        <taxon>Glomerales</taxon>
        <taxon>Glomeraceae</taxon>
        <taxon>Funneliformis</taxon>
    </lineage>
</organism>
<comment type="caution">
    <text evidence="1">The sequence shown here is derived from an EMBL/GenBank/DDBJ whole genome shotgun (WGS) entry which is preliminary data.</text>
</comment>
<dbReference type="EMBL" id="CAJVPP010001408">
    <property type="protein sequence ID" value="CAG8553770.1"/>
    <property type="molecule type" value="Genomic_DNA"/>
</dbReference>